<dbReference type="GO" id="GO:0016906">
    <property type="term" value="F:sterol 3-beta-glucosyltransferase activity"/>
    <property type="evidence" value="ECO:0007669"/>
    <property type="project" value="UniProtKB-EC"/>
</dbReference>
<accession>A0A0C3FCU4</accession>
<dbReference type="Gene3D" id="2.30.29.30">
    <property type="entry name" value="Pleckstrin-homology domain (PH domain)/Phosphotyrosine-binding domain (PTB)"/>
    <property type="match status" value="1"/>
</dbReference>
<evidence type="ECO:0000256" key="3">
    <source>
        <dbReference type="ARBA" id="ARBA00022676"/>
    </source>
</evidence>
<dbReference type="GO" id="GO:0005975">
    <property type="term" value="P:carbohydrate metabolic process"/>
    <property type="evidence" value="ECO:0007669"/>
    <property type="project" value="InterPro"/>
</dbReference>
<evidence type="ECO:0000256" key="4">
    <source>
        <dbReference type="ARBA" id="ARBA00022679"/>
    </source>
</evidence>
<evidence type="ECO:0000256" key="1">
    <source>
        <dbReference type="ARBA" id="ARBA00006962"/>
    </source>
</evidence>
<evidence type="ECO:0000313" key="12">
    <source>
        <dbReference type="Proteomes" id="UP000054166"/>
    </source>
</evidence>
<protein>
    <recommendedName>
        <fullName evidence="2">sterol 3beta-glucosyltransferase</fullName>
        <ecNumber evidence="2">2.4.1.173</ecNumber>
    </recommendedName>
    <alternativeName>
        <fullName evidence="5">Autophagy-related protein 26</fullName>
    </alternativeName>
</protein>
<dbReference type="InterPro" id="IPR011993">
    <property type="entry name" value="PH-like_dom_sf"/>
</dbReference>
<dbReference type="SUPFAM" id="SSF53756">
    <property type="entry name" value="UDP-Glycosyltransferase/glycogen phosphorylase"/>
    <property type="match status" value="1"/>
</dbReference>
<dbReference type="EC" id="2.4.1.173" evidence="2"/>
<dbReference type="AlphaFoldDB" id="A0A0C3FCU4"/>
<evidence type="ECO:0000259" key="9">
    <source>
        <dbReference type="Pfam" id="PF03033"/>
    </source>
</evidence>
<evidence type="ECO:0000256" key="8">
    <source>
        <dbReference type="SAM" id="MobiDB-lite"/>
    </source>
</evidence>
<dbReference type="CDD" id="cd03784">
    <property type="entry name" value="GT1_Gtf-like"/>
    <property type="match status" value="1"/>
</dbReference>
<feature type="domain" description="Glycosyltransferase family 28 N-terminal" evidence="9">
    <location>
        <begin position="634"/>
        <end position="765"/>
    </location>
</feature>
<dbReference type="SUPFAM" id="SSF50729">
    <property type="entry name" value="PH domain-like"/>
    <property type="match status" value="1"/>
</dbReference>
<dbReference type="Proteomes" id="UP000054166">
    <property type="component" value="Unassembled WGS sequence"/>
</dbReference>
<comment type="similarity">
    <text evidence="1">Belongs to the glycosyltransferase 28 family.</text>
</comment>
<evidence type="ECO:0000256" key="7">
    <source>
        <dbReference type="ARBA" id="ARBA00049453"/>
    </source>
</evidence>
<dbReference type="STRING" id="765440.A0A0C3FCU4"/>
<proteinExistence type="inferred from homology"/>
<evidence type="ECO:0000259" key="10">
    <source>
        <dbReference type="Pfam" id="PF06722"/>
    </source>
</evidence>
<dbReference type="Gene3D" id="3.40.50.2000">
    <property type="entry name" value="Glycogen Phosphorylase B"/>
    <property type="match status" value="2"/>
</dbReference>
<dbReference type="EMBL" id="KN832994">
    <property type="protein sequence ID" value="KIM82530.1"/>
    <property type="molecule type" value="Genomic_DNA"/>
</dbReference>
<feature type="domain" description="Erythromycin biosynthesis protein CIII-like C-terminal" evidence="10">
    <location>
        <begin position="923"/>
        <end position="1029"/>
    </location>
</feature>
<gene>
    <name evidence="11" type="ORF">PILCRDRAFT_785290</name>
</gene>
<evidence type="ECO:0000256" key="6">
    <source>
        <dbReference type="ARBA" id="ARBA00047886"/>
    </source>
</evidence>
<keyword evidence="4 11" id="KW-0808">Transferase</keyword>
<evidence type="ECO:0000256" key="2">
    <source>
        <dbReference type="ARBA" id="ARBA00012650"/>
    </source>
</evidence>
<keyword evidence="3" id="KW-0328">Glycosyltransferase</keyword>
<dbReference type="FunFam" id="3.40.50.2000:FF:000029">
    <property type="entry name" value="Sterol 3-beta-glucosyltransferase"/>
    <property type="match status" value="1"/>
</dbReference>
<dbReference type="GO" id="GO:0016125">
    <property type="term" value="P:sterol metabolic process"/>
    <property type="evidence" value="ECO:0007669"/>
    <property type="project" value="TreeGrafter"/>
</dbReference>
<dbReference type="HOGENOM" id="CLU_000537_6_0_1"/>
<dbReference type="OrthoDB" id="10261837at2759"/>
<dbReference type="InterPro" id="IPR004276">
    <property type="entry name" value="GlycoTrans_28_N"/>
</dbReference>
<dbReference type="PANTHER" id="PTHR48050:SF26">
    <property type="entry name" value="STEROL 3-BETA-GLUCOSYLTRANSFERASE"/>
    <property type="match status" value="1"/>
</dbReference>
<reference evidence="11 12" key="1">
    <citation type="submission" date="2014-04" db="EMBL/GenBank/DDBJ databases">
        <authorList>
            <consortium name="DOE Joint Genome Institute"/>
            <person name="Kuo A."/>
            <person name="Tarkka M."/>
            <person name="Buscot F."/>
            <person name="Kohler A."/>
            <person name="Nagy L.G."/>
            <person name="Floudas D."/>
            <person name="Copeland A."/>
            <person name="Barry K.W."/>
            <person name="Cichocki N."/>
            <person name="Veneault-Fourrey C."/>
            <person name="LaButti K."/>
            <person name="Lindquist E.A."/>
            <person name="Lipzen A."/>
            <person name="Lundell T."/>
            <person name="Morin E."/>
            <person name="Murat C."/>
            <person name="Sun H."/>
            <person name="Tunlid A."/>
            <person name="Henrissat B."/>
            <person name="Grigoriev I.V."/>
            <person name="Hibbett D.S."/>
            <person name="Martin F."/>
            <person name="Nordberg H.P."/>
            <person name="Cantor M.N."/>
            <person name="Hua S.X."/>
        </authorList>
    </citation>
    <scope>NUCLEOTIDE SEQUENCE [LARGE SCALE GENOMIC DNA]</scope>
    <source>
        <strain evidence="11 12">F 1598</strain>
    </source>
</reference>
<evidence type="ECO:0000313" key="11">
    <source>
        <dbReference type="EMBL" id="KIM82530.1"/>
    </source>
</evidence>
<comment type="catalytic activity">
    <reaction evidence="7">
        <text>a sterol + UDP-alpha-D-glucose = a sterol 3-beta-D-glucoside + UDP + H(+)</text>
        <dbReference type="Rhea" id="RHEA:22724"/>
        <dbReference type="ChEBI" id="CHEBI:15378"/>
        <dbReference type="ChEBI" id="CHEBI:15889"/>
        <dbReference type="ChEBI" id="CHEBI:37424"/>
        <dbReference type="ChEBI" id="CHEBI:58223"/>
        <dbReference type="ChEBI" id="CHEBI:58885"/>
        <dbReference type="EC" id="2.4.1.173"/>
    </reaction>
    <physiologicalReaction direction="left-to-right" evidence="7">
        <dbReference type="Rhea" id="RHEA:22725"/>
    </physiologicalReaction>
</comment>
<dbReference type="Pfam" id="PF03033">
    <property type="entry name" value="Glyco_transf_28"/>
    <property type="match status" value="1"/>
</dbReference>
<dbReference type="InParanoid" id="A0A0C3FCU4"/>
<feature type="region of interest" description="Disordered" evidence="8">
    <location>
        <begin position="85"/>
        <end position="133"/>
    </location>
</feature>
<sequence length="1058" mass="117427">MGAQSSSMDDELTDGSPSLPRLFSDASLYERFLNDGGSVERMGHLKDDSENEVVKGFTDLVAVDLESHSKAKAITDRFAKLAVTGDSWPGPFAEPESYEPDVDMDNSQDDGEKEGSRPLTPPHVSRSSTLDREAPTLTSDEIIDLLVQEFGPLAAEGEEEKLIIEADAAWIHDVGVMHLTTHRLTFHASLLSSRPDLSPDQQVIKAGSATIHRKGWRRSSKVWLELSHDVLSSYASSRDNDHIRPMRSVLLSSITKVLPMDPKHPRIVQIEFQNTPAMSGYAEFDTEESAHDWRRELAGALFLYRHRRREFMIDDSSEDLDGVRMCIPLSQIDRVDEGHCLNFTYFFSIYLPPSPPPVHDSSQVGNETLINKLQFCTIRATRATAEWTQLQNYIDAAKRRRHPNKLSLAVFDFGPLTFDNESNMGANMANVTNDREAAVRIALGIDNESTVWIARARMGRRGMAAAGDFVVSPHFVGFWSKLYTQRSIRYRLPISIIKAATAASSNLLQRNGLSLVLDGQGDLQFDFKTPERRDHAVQIINAAMDAQFKMALDSLSISQSIPSTITNMSSSNGYGVPYPSRTSSYYATAILSPLSRTMATVTAAGDPDGLRNIMPKVINLPRGMLLSRPSMHFMCLTIGSRGDVQPYIALGLGLKKEGHRVTIVTHEEYKGWVEGFGIGHRTAGGDPGALMKLSVEHKMFSPEFFKESLTNFRQWLDDLLVDAWEQCQGAQVLLESPSAMAGVHIAEALNISDFRCFTMPWTKTADFPHAFLSPPIEAPTFNSASYVLFDNVMWTATSGQINRWRRNTLKIGNTDMGHLAQSKITFIYNFSQAVVPKPLDWADTTIVSGYWFLDNPDLNWTPPPSLLEWMAKAKADEKPIVYIGFGSITVPNPHKVTEIIVAAVLKSGVRAIISKGWSARMNKQADEPEVEIPPECYQLDKVPHDWLFPQIDAALHHGGAGTTGASLRAGIPTIIKPWFGDQYFWASRVQKLGAGLKVPNLRVNGLADALTKATTSRVMKEKAASVGERIRAENGVHTAILAIYTYMDRASLDRTSLE</sequence>
<comment type="catalytic activity">
    <reaction evidence="6">
        <text>ergosterol + UDP-alpha-D-glucose = ergosteryl 3-beta-D-glucoside + UDP + H(+)</text>
        <dbReference type="Rhea" id="RHEA:61836"/>
        <dbReference type="ChEBI" id="CHEBI:15378"/>
        <dbReference type="ChEBI" id="CHEBI:16933"/>
        <dbReference type="ChEBI" id="CHEBI:52973"/>
        <dbReference type="ChEBI" id="CHEBI:58223"/>
        <dbReference type="ChEBI" id="CHEBI:58885"/>
    </reaction>
    <physiologicalReaction direction="left-to-right" evidence="6">
        <dbReference type="Rhea" id="RHEA:61837"/>
    </physiologicalReaction>
</comment>
<evidence type="ECO:0000256" key="5">
    <source>
        <dbReference type="ARBA" id="ARBA00029843"/>
    </source>
</evidence>
<dbReference type="InterPro" id="IPR002213">
    <property type="entry name" value="UDP_glucos_trans"/>
</dbReference>
<dbReference type="InterPro" id="IPR010610">
    <property type="entry name" value="EryCIII-like_C"/>
</dbReference>
<dbReference type="Pfam" id="PF06722">
    <property type="entry name" value="EryCIII-like_C"/>
    <property type="match status" value="1"/>
</dbReference>
<keyword evidence="12" id="KW-1185">Reference proteome</keyword>
<feature type="region of interest" description="Disordered" evidence="8">
    <location>
        <begin position="1"/>
        <end position="21"/>
    </location>
</feature>
<dbReference type="PANTHER" id="PTHR48050">
    <property type="entry name" value="STEROL 3-BETA-GLUCOSYLTRANSFERASE"/>
    <property type="match status" value="1"/>
</dbReference>
<name>A0A0C3FCU4_PILCF</name>
<reference evidence="12" key="2">
    <citation type="submission" date="2015-01" db="EMBL/GenBank/DDBJ databases">
        <title>Evolutionary Origins and Diversification of the Mycorrhizal Mutualists.</title>
        <authorList>
            <consortium name="DOE Joint Genome Institute"/>
            <consortium name="Mycorrhizal Genomics Consortium"/>
            <person name="Kohler A."/>
            <person name="Kuo A."/>
            <person name="Nagy L.G."/>
            <person name="Floudas D."/>
            <person name="Copeland A."/>
            <person name="Barry K.W."/>
            <person name="Cichocki N."/>
            <person name="Veneault-Fourrey C."/>
            <person name="LaButti K."/>
            <person name="Lindquist E.A."/>
            <person name="Lipzen A."/>
            <person name="Lundell T."/>
            <person name="Morin E."/>
            <person name="Murat C."/>
            <person name="Riley R."/>
            <person name="Ohm R."/>
            <person name="Sun H."/>
            <person name="Tunlid A."/>
            <person name="Henrissat B."/>
            <person name="Grigoriev I.V."/>
            <person name="Hibbett D.S."/>
            <person name="Martin F."/>
        </authorList>
    </citation>
    <scope>NUCLEOTIDE SEQUENCE [LARGE SCALE GENOMIC DNA]</scope>
    <source>
        <strain evidence="12">F 1598</strain>
    </source>
</reference>
<organism evidence="11 12">
    <name type="scientific">Piloderma croceum (strain F 1598)</name>
    <dbReference type="NCBI Taxonomy" id="765440"/>
    <lineage>
        <taxon>Eukaryota</taxon>
        <taxon>Fungi</taxon>
        <taxon>Dikarya</taxon>
        <taxon>Basidiomycota</taxon>
        <taxon>Agaricomycotina</taxon>
        <taxon>Agaricomycetes</taxon>
        <taxon>Agaricomycetidae</taxon>
        <taxon>Atheliales</taxon>
        <taxon>Atheliaceae</taxon>
        <taxon>Piloderma</taxon>
    </lineage>
</organism>
<feature type="compositionally biased region" description="Acidic residues" evidence="8">
    <location>
        <begin position="96"/>
        <end position="112"/>
    </location>
</feature>
<dbReference type="InterPro" id="IPR050426">
    <property type="entry name" value="Glycosyltransferase_28"/>
</dbReference>
<dbReference type="FunFam" id="3.40.50.2000:FF:000009">
    <property type="entry name" value="Sterol 3-beta-glucosyltransferase UGT80A2"/>
    <property type="match status" value="1"/>
</dbReference>